<dbReference type="AlphaFoldDB" id="A0A839XKT5"/>
<dbReference type="EMBL" id="JACIBS010000001">
    <property type="protein sequence ID" value="MBB3661338.1"/>
    <property type="molecule type" value="Genomic_DNA"/>
</dbReference>
<dbReference type="RefSeq" id="WP_183778322.1">
    <property type="nucleotide sequence ID" value="NZ_JACIBS010000001.1"/>
</dbReference>
<dbReference type="Pfam" id="PF13649">
    <property type="entry name" value="Methyltransf_25"/>
    <property type="match status" value="1"/>
</dbReference>
<evidence type="ECO:0000313" key="3">
    <source>
        <dbReference type="EMBL" id="MBB3661338.1"/>
    </source>
</evidence>
<dbReference type="InterPro" id="IPR029063">
    <property type="entry name" value="SAM-dependent_MTases_sf"/>
</dbReference>
<sequence length="209" mass="21921">MDGTFDRDFWERRWDQVVREHPDAIARRPPNAHLLAEAGDLRPGAALDAGCGHGGEAVWLASTGWRVTAVDFSPTALDAGRAMAAGLGADVAERIDWEEADLGTWSPPPGRYDLVTSLYVHIDGSVGEFVTRLAGGVAPGGTLLLVGHRPVDPETGADTPAAGQVQVSVDETTAALDALGGWRIEVAEQRRRAAEGSGVDAVVRALAPG</sequence>
<dbReference type="GO" id="GO:0008168">
    <property type="term" value="F:methyltransferase activity"/>
    <property type="evidence" value="ECO:0007669"/>
    <property type="project" value="UniProtKB-KW"/>
</dbReference>
<feature type="domain" description="Methyltransferase" evidence="2">
    <location>
        <begin position="47"/>
        <end position="141"/>
    </location>
</feature>
<protein>
    <submittedName>
        <fullName evidence="3">SAM-dependent methyltransferase</fullName>
    </submittedName>
</protein>
<proteinExistence type="predicted"/>
<organism evidence="3 4">
    <name type="scientific">Prauserella sediminis</name>
    <dbReference type="NCBI Taxonomy" id="577680"/>
    <lineage>
        <taxon>Bacteria</taxon>
        <taxon>Bacillati</taxon>
        <taxon>Actinomycetota</taxon>
        <taxon>Actinomycetes</taxon>
        <taxon>Pseudonocardiales</taxon>
        <taxon>Pseudonocardiaceae</taxon>
        <taxon>Prauserella</taxon>
        <taxon>Prauserella salsuginis group</taxon>
    </lineage>
</organism>
<keyword evidence="4" id="KW-1185">Reference proteome</keyword>
<comment type="caution">
    <text evidence="3">The sequence shown here is derived from an EMBL/GenBank/DDBJ whole genome shotgun (WGS) entry which is preliminary data.</text>
</comment>
<reference evidence="3 4" key="1">
    <citation type="submission" date="2020-08" db="EMBL/GenBank/DDBJ databases">
        <title>Sequencing the genomes of 1000 actinobacteria strains.</title>
        <authorList>
            <person name="Klenk H.-P."/>
        </authorList>
    </citation>
    <scope>NUCLEOTIDE SEQUENCE [LARGE SCALE GENOMIC DNA]</scope>
    <source>
        <strain evidence="3 4">DSM 45267</strain>
    </source>
</reference>
<evidence type="ECO:0000313" key="4">
    <source>
        <dbReference type="Proteomes" id="UP000564573"/>
    </source>
</evidence>
<dbReference type="Gene3D" id="3.40.50.150">
    <property type="entry name" value="Vaccinia Virus protein VP39"/>
    <property type="match status" value="1"/>
</dbReference>
<keyword evidence="1 3" id="KW-0808">Transferase</keyword>
<dbReference type="PANTHER" id="PTHR43861">
    <property type="entry name" value="TRANS-ACONITATE 2-METHYLTRANSFERASE-RELATED"/>
    <property type="match status" value="1"/>
</dbReference>
<dbReference type="PANTHER" id="PTHR43861:SF3">
    <property type="entry name" value="PUTATIVE (AFU_ORTHOLOGUE AFUA_2G14390)-RELATED"/>
    <property type="match status" value="1"/>
</dbReference>
<dbReference type="InterPro" id="IPR041698">
    <property type="entry name" value="Methyltransf_25"/>
</dbReference>
<keyword evidence="3" id="KW-0489">Methyltransferase</keyword>
<dbReference type="Proteomes" id="UP000564573">
    <property type="component" value="Unassembled WGS sequence"/>
</dbReference>
<dbReference type="CDD" id="cd02440">
    <property type="entry name" value="AdoMet_MTases"/>
    <property type="match status" value="1"/>
</dbReference>
<accession>A0A839XKT5</accession>
<evidence type="ECO:0000256" key="1">
    <source>
        <dbReference type="ARBA" id="ARBA00022679"/>
    </source>
</evidence>
<dbReference type="GO" id="GO:0032259">
    <property type="term" value="P:methylation"/>
    <property type="evidence" value="ECO:0007669"/>
    <property type="project" value="UniProtKB-KW"/>
</dbReference>
<gene>
    <name evidence="3" type="ORF">FB384_000242</name>
</gene>
<name>A0A839XKT5_9PSEU</name>
<dbReference type="SUPFAM" id="SSF53335">
    <property type="entry name" value="S-adenosyl-L-methionine-dependent methyltransferases"/>
    <property type="match status" value="1"/>
</dbReference>
<evidence type="ECO:0000259" key="2">
    <source>
        <dbReference type="Pfam" id="PF13649"/>
    </source>
</evidence>